<gene>
    <name evidence="2" type="ORF">BM221_002088</name>
</gene>
<protein>
    <submittedName>
        <fullName evidence="2">Uncharacterized protein</fullName>
    </submittedName>
</protein>
<dbReference type="EMBL" id="MRVG01000002">
    <property type="protein sequence ID" value="PMB71991.1"/>
    <property type="molecule type" value="Genomic_DNA"/>
</dbReference>
<reference evidence="2 3" key="1">
    <citation type="journal article" date="2016" name="Appl. Microbiol. Biotechnol.">
        <title>Characterization of T-DNA insertion mutants with decreased virulence in the entomopathogenic fungus Beauveria bassiana JEF-007.</title>
        <authorList>
            <person name="Kim S."/>
            <person name="Lee S.J."/>
            <person name="Nai Y.S."/>
            <person name="Yu J.S."/>
            <person name="Lee M.R."/>
            <person name="Yang Y.T."/>
            <person name="Kim J.S."/>
        </authorList>
    </citation>
    <scope>NUCLEOTIDE SEQUENCE [LARGE SCALE GENOMIC DNA]</scope>
    <source>
        <strain evidence="2 3">JEF-007</strain>
    </source>
</reference>
<organism evidence="2 3">
    <name type="scientific">Beauveria bassiana</name>
    <name type="common">White muscardine disease fungus</name>
    <name type="synonym">Tritirachium shiotae</name>
    <dbReference type="NCBI Taxonomy" id="176275"/>
    <lineage>
        <taxon>Eukaryota</taxon>
        <taxon>Fungi</taxon>
        <taxon>Dikarya</taxon>
        <taxon>Ascomycota</taxon>
        <taxon>Pezizomycotina</taxon>
        <taxon>Sordariomycetes</taxon>
        <taxon>Hypocreomycetidae</taxon>
        <taxon>Hypocreales</taxon>
        <taxon>Cordycipitaceae</taxon>
        <taxon>Beauveria</taxon>
    </lineage>
</organism>
<feature type="region of interest" description="Disordered" evidence="1">
    <location>
        <begin position="35"/>
        <end position="64"/>
    </location>
</feature>
<name>A0A2N6NXJ0_BEABA</name>
<proteinExistence type="predicted"/>
<sequence length="64" mass="6722">MKCSPSSSFSGLFKLECPERRKSYSLKRFLGRAAYSSDSNGGYLGEHGGNGEDDGNGEDGGGVV</sequence>
<evidence type="ECO:0000313" key="3">
    <source>
        <dbReference type="Proteomes" id="UP000235728"/>
    </source>
</evidence>
<comment type="caution">
    <text evidence="2">The sequence shown here is derived from an EMBL/GenBank/DDBJ whole genome shotgun (WGS) entry which is preliminary data.</text>
</comment>
<dbReference type="Proteomes" id="UP000235728">
    <property type="component" value="Unassembled WGS sequence"/>
</dbReference>
<accession>A0A2N6NXJ0</accession>
<evidence type="ECO:0000256" key="1">
    <source>
        <dbReference type="SAM" id="MobiDB-lite"/>
    </source>
</evidence>
<evidence type="ECO:0000313" key="2">
    <source>
        <dbReference type="EMBL" id="PMB71991.1"/>
    </source>
</evidence>
<dbReference type="AlphaFoldDB" id="A0A2N6NXJ0"/>